<dbReference type="OrthoDB" id="44061at2759"/>
<dbReference type="AlphaFoldDB" id="A0A6A4VCS3"/>
<dbReference type="PROSITE" id="PS51790">
    <property type="entry name" value="MSRB"/>
    <property type="match status" value="1"/>
</dbReference>
<proteinExistence type="inferred from homology"/>
<dbReference type="GO" id="GO:0030091">
    <property type="term" value="P:protein repair"/>
    <property type="evidence" value="ECO:0007669"/>
    <property type="project" value="InterPro"/>
</dbReference>
<dbReference type="GO" id="GO:0005737">
    <property type="term" value="C:cytoplasm"/>
    <property type="evidence" value="ECO:0007669"/>
    <property type="project" value="TreeGrafter"/>
</dbReference>
<dbReference type="NCBIfam" id="TIGR00357">
    <property type="entry name" value="peptide-methionine (R)-S-oxide reductase MsrB"/>
    <property type="match status" value="1"/>
</dbReference>
<keyword evidence="5" id="KW-0862">Zinc</keyword>
<feature type="domain" description="MsrB" evidence="6">
    <location>
        <begin position="65"/>
        <end position="196"/>
    </location>
</feature>
<dbReference type="GO" id="GO:0046872">
    <property type="term" value="F:metal ion binding"/>
    <property type="evidence" value="ECO:0007669"/>
    <property type="project" value="UniProtKB-KW"/>
</dbReference>
<dbReference type="InterPro" id="IPR002579">
    <property type="entry name" value="Met_Sox_Rdtase_MsrB_dom"/>
</dbReference>
<evidence type="ECO:0000256" key="3">
    <source>
        <dbReference type="ARBA" id="ARBA00023002"/>
    </source>
</evidence>
<dbReference type="PANTHER" id="PTHR10173:SF52">
    <property type="entry name" value="METHIONINE-R-SULFOXIDE REDUCTASE B1"/>
    <property type="match status" value="1"/>
</dbReference>
<dbReference type="EC" id="1.8.4.12" evidence="2 5"/>
<keyword evidence="5" id="KW-0479">Metal-binding</keyword>
<dbReference type="SUPFAM" id="SSF51316">
    <property type="entry name" value="Mss4-like"/>
    <property type="match status" value="1"/>
</dbReference>
<comment type="caution">
    <text evidence="7">The sequence shown here is derived from an EMBL/GenBank/DDBJ whole genome shotgun (WGS) entry which is preliminary data.</text>
</comment>
<dbReference type="Proteomes" id="UP000440578">
    <property type="component" value="Unassembled WGS sequence"/>
</dbReference>
<dbReference type="GO" id="GO:0033743">
    <property type="term" value="F:peptide-methionine (R)-S-oxide reductase activity"/>
    <property type="evidence" value="ECO:0007669"/>
    <property type="project" value="UniProtKB-EC"/>
</dbReference>
<comment type="similarity">
    <text evidence="1 5">Belongs to the MsrB Met sulfoxide reductase family.</text>
</comment>
<organism evidence="7 8">
    <name type="scientific">Amphibalanus amphitrite</name>
    <name type="common">Striped barnacle</name>
    <name type="synonym">Balanus amphitrite</name>
    <dbReference type="NCBI Taxonomy" id="1232801"/>
    <lineage>
        <taxon>Eukaryota</taxon>
        <taxon>Metazoa</taxon>
        <taxon>Ecdysozoa</taxon>
        <taxon>Arthropoda</taxon>
        <taxon>Crustacea</taxon>
        <taxon>Multicrustacea</taxon>
        <taxon>Cirripedia</taxon>
        <taxon>Thoracica</taxon>
        <taxon>Thoracicalcarea</taxon>
        <taxon>Balanomorpha</taxon>
        <taxon>Balanoidea</taxon>
        <taxon>Balanidae</taxon>
        <taxon>Amphibalaninae</taxon>
        <taxon>Amphibalanus</taxon>
    </lineage>
</organism>
<evidence type="ECO:0000313" key="8">
    <source>
        <dbReference type="Proteomes" id="UP000440578"/>
    </source>
</evidence>
<evidence type="ECO:0000256" key="4">
    <source>
        <dbReference type="ARBA" id="ARBA00048488"/>
    </source>
</evidence>
<evidence type="ECO:0000256" key="1">
    <source>
        <dbReference type="ARBA" id="ARBA00007174"/>
    </source>
</evidence>
<gene>
    <name evidence="7" type="primary">msrB</name>
    <name evidence="7" type="ORF">FJT64_010441</name>
</gene>
<name>A0A6A4VCS3_AMPAM</name>
<dbReference type="Gene3D" id="2.170.150.20">
    <property type="entry name" value="Peptide methionine sulfoxide reductase"/>
    <property type="match status" value="1"/>
</dbReference>
<dbReference type="EMBL" id="VIIS01001881">
    <property type="protein sequence ID" value="KAF0291433.1"/>
    <property type="molecule type" value="Genomic_DNA"/>
</dbReference>
<comment type="catalytic activity">
    <reaction evidence="4 5">
        <text>L-methionyl-[protein] + [thioredoxin]-disulfide + H2O = L-methionyl-(R)-S-oxide-[protein] + [thioredoxin]-dithiol</text>
        <dbReference type="Rhea" id="RHEA:24164"/>
        <dbReference type="Rhea" id="RHEA-COMP:10698"/>
        <dbReference type="Rhea" id="RHEA-COMP:10700"/>
        <dbReference type="Rhea" id="RHEA-COMP:12313"/>
        <dbReference type="Rhea" id="RHEA-COMP:12314"/>
        <dbReference type="ChEBI" id="CHEBI:15377"/>
        <dbReference type="ChEBI" id="CHEBI:16044"/>
        <dbReference type="ChEBI" id="CHEBI:29950"/>
        <dbReference type="ChEBI" id="CHEBI:45764"/>
        <dbReference type="ChEBI" id="CHEBI:50058"/>
        <dbReference type="EC" id="1.8.4.12"/>
    </reaction>
</comment>
<evidence type="ECO:0000313" key="7">
    <source>
        <dbReference type="EMBL" id="KAF0291433.1"/>
    </source>
</evidence>
<keyword evidence="8" id="KW-1185">Reference proteome</keyword>
<keyword evidence="3 5" id="KW-0560">Oxidoreductase</keyword>
<dbReference type="InterPro" id="IPR011057">
    <property type="entry name" value="Mss4-like_sf"/>
</dbReference>
<dbReference type="PANTHER" id="PTHR10173">
    <property type="entry name" value="METHIONINE SULFOXIDE REDUCTASE"/>
    <property type="match status" value="1"/>
</dbReference>
<reference evidence="7 8" key="1">
    <citation type="submission" date="2019-07" db="EMBL/GenBank/DDBJ databases">
        <title>Draft genome assembly of a fouling barnacle, Amphibalanus amphitrite (Darwin, 1854): The first reference genome for Thecostraca.</title>
        <authorList>
            <person name="Kim W."/>
        </authorList>
    </citation>
    <scope>NUCLEOTIDE SEQUENCE [LARGE SCALE GENOMIC DNA]</scope>
    <source>
        <strain evidence="7">SNU_AA5</strain>
        <tissue evidence="7">Soma without cirri and trophi</tissue>
    </source>
</reference>
<dbReference type="InterPro" id="IPR028427">
    <property type="entry name" value="Met_Sox_Rdtase_MsrB"/>
</dbReference>
<comment type="cofactor">
    <cofactor evidence="5">
        <name>Zn(2+)</name>
        <dbReference type="ChEBI" id="CHEBI:29105"/>
    </cofactor>
    <text evidence="5">Binds 1 zinc ion per subunit.</text>
</comment>
<accession>A0A6A4VCS3</accession>
<protein>
    <recommendedName>
        <fullName evidence="2 5">Peptide-methionine (R)-S-oxide reductase</fullName>
        <ecNumber evidence="2 5">1.8.4.12</ecNumber>
    </recommendedName>
</protein>
<evidence type="ECO:0000259" key="6">
    <source>
        <dbReference type="PROSITE" id="PS51790"/>
    </source>
</evidence>
<evidence type="ECO:0000256" key="2">
    <source>
        <dbReference type="ARBA" id="ARBA00012499"/>
    </source>
</evidence>
<dbReference type="Pfam" id="PF01641">
    <property type="entry name" value="SelR"/>
    <property type="match status" value="1"/>
</dbReference>
<evidence type="ECO:0000256" key="5">
    <source>
        <dbReference type="RuleBase" id="RU365044"/>
    </source>
</evidence>
<sequence length="207" mass="21876">MLRLPGRLAVLAALGSCSLQRLSRSRLVSVSRAAQSVCQRRSLWTSLAAAAADGGDSFAEPPLTEAKWRARLTPHQFAVTRLGDTEPAFSGRLPAASSASDQYGCVCCGAALFRAGDKFDSGSGWPSFTAAAGSGADGLPRDTNVMTRRDTSYGMVREETLCRRCGAHLGHLFNDGPPPTGLRYCINAAALTLLDREAESGGNDDRP</sequence>
<comment type="function">
    <text evidence="5">Methionine-sulfoxide reductase that specifically reduces methionine (R)-sulfoxide back to methionine. While in many cases methionine oxidation is the result of random oxidation following oxidative stress, methionine oxidation is also a post-translational modification that takes place on specific residues.</text>
</comment>
<dbReference type="GO" id="GO:0006979">
    <property type="term" value="P:response to oxidative stress"/>
    <property type="evidence" value="ECO:0007669"/>
    <property type="project" value="InterPro"/>
</dbReference>